<feature type="compositionally biased region" description="Basic and acidic residues" evidence="1">
    <location>
        <begin position="301"/>
        <end position="310"/>
    </location>
</feature>
<dbReference type="EMBL" id="JBHSKF010000018">
    <property type="protein sequence ID" value="MFC5290789.1"/>
    <property type="molecule type" value="Genomic_DNA"/>
</dbReference>
<accession>A0ABW0EX91</accession>
<dbReference type="Proteomes" id="UP001596157">
    <property type="component" value="Unassembled WGS sequence"/>
</dbReference>
<name>A0ABW0EX91_9PSEU</name>
<protein>
    <submittedName>
        <fullName evidence="2">Uncharacterized protein</fullName>
    </submittedName>
</protein>
<evidence type="ECO:0000256" key="1">
    <source>
        <dbReference type="SAM" id="MobiDB-lite"/>
    </source>
</evidence>
<proteinExistence type="predicted"/>
<organism evidence="2 3">
    <name type="scientific">Actinokineospora guangxiensis</name>
    <dbReference type="NCBI Taxonomy" id="1490288"/>
    <lineage>
        <taxon>Bacteria</taxon>
        <taxon>Bacillati</taxon>
        <taxon>Actinomycetota</taxon>
        <taxon>Actinomycetes</taxon>
        <taxon>Pseudonocardiales</taxon>
        <taxon>Pseudonocardiaceae</taxon>
        <taxon>Actinokineospora</taxon>
    </lineage>
</organism>
<comment type="caution">
    <text evidence="2">The sequence shown here is derived from an EMBL/GenBank/DDBJ whole genome shotgun (WGS) entry which is preliminary data.</text>
</comment>
<evidence type="ECO:0000313" key="2">
    <source>
        <dbReference type="EMBL" id="MFC5290789.1"/>
    </source>
</evidence>
<reference evidence="3" key="1">
    <citation type="journal article" date="2019" name="Int. J. Syst. Evol. Microbiol.">
        <title>The Global Catalogue of Microorganisms (GCM) 10K type strain sequencing project: providing services to taxonomists for standard genome sequencing and annotation.</title>
        <authorList>
            <consortium name="The Broad Institute Genomics Platform"/>
            <consortium name="The Broad Institute Genome Sequencing Center for Infectious Disease"/>
            <person name="Wu L."/>
            <person name="Ma J."/>
        </authorList>
    </citation>
    <scope>NUCLEOTIDE SEQUENCE [LARGE SCALE GENOMIC DNA]</scope>
    <source>
        <strain evidence="3">CCUG 59778</strain>
    </source>
</reference>
<feature type="region of interest" description="Disordered" evidence="1">
    <location>
        <begin position="301"/>
        <end position="352"/>
    </location>
</feature>
<gene>
    <name evidence="2" type="ORF">ACFPM7_27385</name>
</gene>
<evidence type="ECO:0000313" key="3">
    <source>
        <dbReference type="Proteomes" id="UP001596157"/>
    </source>
</evidence>
<keyword evidence="3" id="KW-1185">Reference proteome</keyword>
<feature type="region of interest" description="Disordered" evidence="1">
    <location>
        <begin position="221"/>
        <end position="272"/>
    </location>
</feature>
<sequence>MTQATAGKGSERTALPVRVHDILLALAGRLDDDALAQARELLAATEVDRALELTVGCLVAGPIQVTSAERAELSDLLVAAHCDPAVAARLPVSETAGAHHRFVAGRVDGVAPDEGVGEAAARVLDVLPDIRAVWAVWRTTPAGAVSGPVPHRVVLIGVGPAGFAPATAYRVQHSLRRAGLTASVEVLREGADHSDYHHTAVRYATEVYTDAAALSPSSALPQSSVLSHSTPPSHSASASHAITEPRSTPTSHATPLAEVPPPPAADEDLPAGPSWMEEAAASQPPPDSLNDHELDLLRQLQEELARREQEADGTAQPTTWQGDLPGANHPFDWHEANTMVNGVPLQPPDQRP</sequence>
<feature type="compositionally biased region" description="Low complexity" evidence="1">
    <location>
        <begin position="221"/>
        <end position="241"/>
    </location>
</feature>
<dbReference type="RefSeq" id="WP_378250684.1">
    <property type="nucleotide sequence ID" value="NZ_JBHSKF010000018.1"/>
</dbReference>